<evidence type="ECO:0000313" key="7">
    <source>
        <dbReference type="Proteomes" id="UP000472274"/>
    </source>
</evidence>
<dbReference type="PANTHER" id="PTHR19422">
    <property type="entry name" value="GAG RETROVIRAL POLYPROTEIN"/>
    <property type="match status" value="1"/>
</dbReference>
<dbReference type="GO" id="GO:0006508">
    <property type="term" value="P:proteolysis"/>
    <property type="evidence" value="ECO:0007669"/>
    <property type="project" value="UniProtKB-KW"/>
</dbReference>
<dbReference type="GO" id="GO:0004190">
    <property type="term" value="F:aspartic-type endopeptidase activity"/>
    <property type="evidence" value="ECO:0007669"/>
    <property type="project" value="UniProtKB-KW"/>
</dbReference>
<keyword evidence="1" id="KW-0645">Protease</keyword>
<dbReference type="InterPro" id="IPR051592">
    <property type="entry name" value="HERV-K_Pro_peptidase_A2"/>
</dbReference>
<evidence type="ECO:0000259" key="5">
    <source>
        <dbReference type="Pfam" id="PF00692"/>
    </source>
</evidence>
<evidence type="ECO:0000256" key="2">
    <source>
        <dbReference type="ARBA" id="ARBA00022750"/>
    </source>
</evidence>
<sequence length="185" mass="19588">MPCTRVGPATSPRPKAAPLSVHDVPATTRGSAGIDLVNQENMDITLPGEVLLMPSQIQGPLPEGMVGLVLPRSSASKQGLFVVPGVVDSDYGGVIHVQLWSHLPKQLFQGDAWAQLILVLSRAGAARPSYVCTASTVIGVPQLDSPFLPSDYLHAIPSFFWPSAGPPPRGYHSRFPGTAPSSRPH</sequence>
<dbReference type="InterPro" id="IPR033704">
    <property type="entry name" value="dUTPase_trimeric"/>
</dbReference>
<name>A0A674IKR5_9SAUR</name>
<dbReference type="Ensembl" id="ENSTMTT00000009035.1">
    <property type="protein sequence ID" value="ENSTMTP00000008738.1"/>
    <property type="gene ID" value="ENSTMTG00000006401.1"/>
</dbReference>
<accession>A0A674IKR5</accession>
<dbReference type="InParanoid" id="A0A674IKR5"/>
<evidence type="ECO:0000256" key="3">
    <source>
        <dbReference type="ARBA" id="ARBA00022801"/>
    </source>
</evidence>
<reference evidence="6" key="2">
    <citation type="submission" date="2025-09" db="UniProtKB">
        <authorList>
            <consortium name="Ensembl"/>
        </authorList>
    </citation>
    <scope>IDENTIFICATION</scope>
</reference>
<organism evidence="6 7">
    <name type="scientific">Terrapene triunguis</name>
    <name type="common">Three-toed box turtle</name>
    <dbReference type="NCBI Taxonomy" id="2587831"/>
    <lineage>
        <taxon>Eukaryota</taxon>
        <taxon>Metazoa</taxon>
        <taxon>Chordata</taxon>
        <taxon>Craniata</taxon>
        <taxon>Vertebrata</taxon>
        <taxon>Euteleostomi</taxon>
        <taxon>Archelosauria</taxon>
        <taxon>Testudinata</taxon>
        <taxon>Testudines</taxon>
        <taxon>Cryptodira</taxon>
        <taxon>Durocryptodira</taxon>
        <taxon>Testudinoidea</taxon>
        <taxon>Emydidae</taxon>
        <taxon>Terrapene</taxon>
    </lineage>
</organism>
<dbReference type="CDD" id="cd07557">
    <property type="entry name" value="trimeric_dUTPase"/>
    <property type="match status" value="1"/>
</dbReference>
<feature type="domain" description="dUTPase-like" evidence="5">
    <location>
        <begin position="22"/>
        <end position="119"/>
    </location>
</feature>
<keyword evidence="2" id="KW-0064">Aspartyl protease</keyword>
<evidence type="ECO:0000256" key="1">
    <source>
        <dbReference type="ARBA" id="ARBA00022670"/>
    </source>
</evidence>
<evidence type="ECO:0000313" key="6">
    <source>
        <dbReference type="Ensembl" id="ENSTMTP00000008738.1"/>
    </source>
</evidence>
<dbReference type="SUPFAM" id="SSF51283">
    <property type="entry name" value="dUTPase-like"/>
    <property type="match status" value="1"/>
</dbReference>
<feature type="region of interest" description="Disordered" evidence="4">
    <location>
        <begin position="1"/>
        <end position="23"/>
    </location>
</feature>
<dbReference type="Gene3D" id="2.70.40.10">
    <property type="match status" value="1"/>
</dbReference>
<evidence type="ECO:0000256" key="4">
    <source>
        <dbReference type="SAM" id="MobiDB-lite"/>
    </source>
</evidence>
<protein>
    <recommendedName>
        <fullName evidence="5">dUTPase-like domain-containing protein</fullName>
    </recommendedName>
</protein>
<proteinExistence type="predicted"/>
<dbReference type="AlphaFoldDB" id="A0A674IKR5"/>
<dbReference type="PANTHER" id="PTHR19422:SF123">
    <property type="entry name" value="RT1 CLASS I, LOCUS CE15"/>
    <property type="match status" value="1"/>
</dbReference>
<dbReference type="GeneTree" id="ENSGT00990000204322"/>
<reference evidence="6" key="1">
    <citation type="submission" date="2025-08" db="UniProtKB">
        <authorList>
            <consortium name="Ensembl"/>
        </authorList>
    </citation>
    <scope>IDENTIFICATION</scope>
</reference>
<keyword evidence="7" id="KW-1185">Reference proteome</keyword>
<keyword evidence="3" id="KW-0378">Hydrolase</keyword>
<dbReference type="InterPro" id="IPR029054">
    <property type="entry name" value="dUTPase-like"/>
</dbReference>
<dbReference type="InterPro" id="IPR036157">
    <property type="entry name" value="dUTPase-like_sf"/>
</dbReference>
<dbReference type="Pfam" id="PF00692">
    <property type="entry name" value="dUTPase"/>
    <property type="match status" value="1"/>
</dbReference>
<dbReference type="Proteomes" id="UP000472274">
    <property type="component" value="Unplaced"/>
</dbReference>